<evidence type="ECO:0000313" key="2">
    <source>
        <dbReference type="EMBL" id="RUS34881.1"/>
    </source>
</evidence>
<sequence>MSTVTRYTVLNAYKNLLKVQRNTFKAPQVTHLISCAFDTHVADVEAIQGNVDDYSTLCLFSAARLRTHSEFMKYRDETNPEMIQKVSGILVLRSRFASRLQLSGNDYFSPLRFMAARTIRRLSTETCIRQPDRLHIGQKYCSGRLRFNPETELGDNDSIKKNRHKRDAATHEHKDGCCESGSA</sequence>
<comment type="caution">
    <text evidence="2">The sequence shown here is derived from an EMBL/GenBank/DDBJ whole genome shotgun (WGS) entry which is preliminary data.</text>
</comment>
<organism evidence="2 3">
    <name type="scientific">Jimgerdemannia flammicorona</name>
    <dbReference type="NCBI Taxonomy" id="994334"/>
    <lineage>
        <taxon>Eukaryota</taxon>
        <taxon>Fungi</taxon>
        <taxon>Fungi incertae sedis</taxon>
        <taxon>Mucoromycota</taxon>
        <taxon>Mucoromycotina</taxon>
        <taxon>Endogonomycetes</taxon>
        <taxon>Endogonales</taxon>
        <taxon>Endogonaceae</taxon>
        <taxon>Jimgerdemannia</taxon>
    </lineage>
</organism>
<evidence type="ECO:0000313" key="3">
    <source>
        <dbReference type="Proteomes" id="UP000274822"/>
    </source>
</evidence>
<feature type="compositionally biased region" description="Basic and acidic residues" evidence="1">
    <location>
        <begin position="167"/>
        <end position="177"/>
    </location>
</feature>
<name>A0A433QYN0_9FUNG</name>
<dbReference type="AlphaFoldDB" id="A0A433QYN0"/>
<dbReference type="Proteomes" id="UP000274822">
    <property type="component" value="Unassembled WGS sequence"/>
</dbReference>
<reference evidence="2 3" key="1">
    <citation type="journal article" date="2018" name="New Phytol.">
        <title>Phylogenomics of Endogonaceae and evolution of mycorrhizas within Mucoromycota.</title>
        <authorList>
            <person name="Chang Y."/>
            <person name="Desiro A."/>
            <person name="Na H."/>
            <person name="Sandor L."/>
            <person name="Lipzen A."/>
            <person name="Clum A."/>
            <person name="Barry K."/>
            <person name="Grigoriev I.V."/>
            <person name="Martin F.M."/>
            <person name="Stajich J.E."/>
            <person name="Smith M.E."/>
            <person name="Bonito G."/>
            <person name="Spatafora J.W."/>
        </authorList>
    </citation>
    <scope>NUCLEOTIDE SEQUENCE [LARGE SCALE GENOMIC DNA]</scope>
    <source>
        <strain evidence="2 3">AD002</strain>
    </source>
</reference>
<proteinExistence type="predicted"/>
<evidence type="ECO:0000256" key="1">
    <source>
        <dbReference type="SAM" id="MobiDB-lite"/>
    </source>
</evidence>
<protein>
    <submittedName>
        <fullName evidence="2">Uncharacterized protein</fullName>
    </submittedName>
</protein>
<accession>A0A433QYN0</accession>
<keyword evidence="3" id="KW-1185">Reference proteome</keyword>
<gene>
    <name evidence="2" type="ORF">BC938DRAFT_478045</name>
</gene>
<dbReference type="EMBL" id="RBNJ01000307">
    <property type="protein sequence ID" value="RUS34881.1"/>
    <property type="molecule type" value="Genomic_DNA"/>
</dbReference>
<feature type="region of interest" description="Disordered" evidence="1">
    <location>
        <begin position="152"/>
        <end position="183"/>
    </location>
</feature>